<sequence>MLQQLSKEKVKRGNLISDQTRGLGAIDTKEDRIIEQVNKRWRRLRYILHELHYSATTE</sequence>
<organism evidence="1">
    <name type="scientific">Albugo laibachii Nc14</name>
    <dbReference type="NCBI Taxonomy" id="890382"/>
    <lineage>
        <taxon>Eukaryota</taxon>
        <taxon>Sar</taxon>
        <taxon>Stramenopiles</taxon>
        <taxon>Oomycota</taxon>
        <taxon>Peronosporomycetes</taxon>
        <taxon>Albuginales</taxon>
        <taxon>Albuginaceae</taxon>
        <taxon>Albugo</taxon>
    </lineage>
</organism>
<reference evidence="1" key="1">
    <citation type="journal article" date="2011" name="PLoS Biol.">
        <title>Gene gain and loss during evolution of obligate parasitism in the white rust pathogen of Arabidopsis thaliana.</title>
        <authorList>
            <person name="Kemen E."/>
            <person name="Gardiner A."/>
            <person name="Schultz-Larsen T."/>
            <person name="Kemen A.C."/>
            <person name="Balmuth A.L."/>
            <person name="Robert-Seilaniantz A."/>
            <person name="Bailey K."/>
            <person name="Holub E."/>
            <person name="Studholme D.J."/>
            <person name="Maclean D."/>
            <person name="Jones J.D."/>
        </authorList>
    </citation>
    <scope>NUCLEOTIDE SEQUENCE</scope>
</reference>
<name>F0WIV3_9STRA</name>
<dbReference type="EMBL" id="FR824159">
    <property type="protein sequence ID" value="CCA21197.1"/>
    <property type="molecule type" value="Genomic_DNA"/>
</dbReference>
<evidence type="ECO:0000313" key="1">
    <source>
        <dbReference type="EMBL" id="CCA21197.1"/>
    </source>
</evidence>
<reference evidence="1" key="2">
    <citation type="submission" date="2011-02" db="EMBL/GenBank/DDBJ databases">
        <authorList>
            <person name="MacLean D."/>
        </authorList>
    </citation>
    <scope>NUCLEOTIDE SEQUENCE</scope>
</reference>
<protein>
    <submittedName>
        <fullName evidence="1">AlNc14C114G6488 protein</fullName>
    </submittedName>
</protein>
<accession>F0WIV3</accession>
<gene>
    <name evidence="1" type="primary">AlNc14C114G6488</name>
    <name evidence="1" type="ORF">ALNC14_073400</name>
</gene>
<dbReference type="HOGENOM" id="CLU_2983060_0_0_1"/>
<dbReference type="AlphaFoldDB" id="F0WIV3"/>
<proteinExistence type="predicted"/>